<reference evidence="2 3" key="1">
    <citation type="submission" date="2023-01" db="EMBL/GenBank/DDBJ databases">
        <title>Complete genome sequence of Muricauda aquimarina strain IFOP_LL357.</title>
        <authorList>
            <person name="Gajardo G."/>
            <person name="Ueki S."/>
            <person name="Maruyama F."/>
        </authorList>
    </citation>
    <scope>NUCLEOTIDE SEQUENCE [LARGE SCALE GENOMIC DNA]</scope>
    <source>
        <strain evidence="2 3">IFOP_LL357</strain>
    </source>
</reference>
<dbReference type="Proteomes" id="UP001330184">
    <property type="component" value="Chromosome"/>
</dbReference>
<protein>
    <recommendedName>
        <fullName evidence="1">Conjugative transposon TraM C-terminal domain-containing protein</fullName>
    </recommendedName>
</protein>
<dbReference type="AlphaFoldDB" id="A0AA48HC83"/>
<organism evidence="2 3">
    <name type="scientific">Flagellimonas marinaquae</name>
    <dbReference type="NCBI Taxonomy" id="254955"/>
    <lineage>
        <taxon>Bacteria</taxon>
        <taxon>Pseudomonadati</taxon>
        <taxon>Bacteroidota</taxon>
        <taxon>Flavobacteriia</taxon>
        <taxon>Flavobacteriales</taxon>
        <taxon>Flavobacteriaceae</taxon>
        <taxon>Flagellimonas</taxon>
    </lineage>
</organism>
<sequence>MKIEKNKIVFGAVILCVVLFIGSYSVIVLGDEEEPTIDNNQIPVPELGDEQKEYDSKLEALDDLKEVRQTNAPSIYDERLLDSTGVYDPDLLDKEKMRIVDSIYNEGRISYSDRSFRKPKVKIESMPQQKDSVSEIAIKENITSKELGLEHQLFFASNPLENENLITQNTDAFIYVRVDGTQTVRNNYRLQMRLTKDALINGTTVLRNTPIYGFVSFKPNRTIIEIENINHKPVKLNAFDLQDRSEGIYIENSFRAEARQEVVGDIVDDINIVGVPQVSGVKRIFQRNNRTVKVTVIDNYQLILKPIL</sequence>
<evidence type="ECO:0000313" key="2">
    <source>
        <dbReference type="EMBL" id="BDW93442.1"/>
    </source>
</evidence>
<feature type="domain" description="Conjugative transposon TraM C-terminal" evidence="1">
    <location>
        <begin position="174"/>
        <end position="305"/>
    </location>
</feature>
<gene>
    <name evidence="2" type="ORF">MACH07_22740</name>
</gene>
<dbReference type="InterPro" id="IPR055407">
    <property type="entry name" value="TraM_C"/>
</dbReference>
<name>A0AA48HC83_9FLAO</name>
<keyword evidence="3" id="KW-1185">Reference proteome</keyword>
<dbReference type="EMBL" id="AP027268">
    <property type="protein sequence ID" value="BDW93442.1"/>
    <property type="molecule type" value="Genomic_DNA"/>
</dbReference>
<evidence type="ECO:0000313" key="3">
    <source>
        <dbReference type="Proteomes" id="UP001330184"/>
    </source>
</evidence>
<dbReference type="Pfam" id="PF12508">
    <property type="entry name" value="Transposon_TraM"/>
    <property type="match status" value="1"/>
</dbReference>
<evidence type="ECO:0000259" key="1">
    <source>
        <dbReference type="Pfam" id="PF12508"/>
    </source>
</evidence>
<proteinExistence type="predicted"/>
<accession>A0AA48HC83</accession>
<dbReference type="RefSeq" id="WP_338193950.1">
    <property type="nucleotide sequence ID" value="NZ_AP027268.1"/>
</dbReference>